<evidence type="ECO:0000256" key="1">
    <source>
        <dbReference type="SAM" id="MobiDB-lite"/>
    </source>
</evidence>
<feature type="compositionally biased region" description="Basic residues" evidence="1">
    <location>
        <begin position="141"/>
        <end position="157"/>
    </location>
</feature>
<feature type="compositionally biased region" description="Low complexity" evidence="1">
    <location>
        <begin position="308"/>
        <end position="325"/>
    </location>
</feature>
<feature type="region of interest" description="Disordered" evidence="1">
    <location>
        <begin position="70"/>
        <end position="194"/>
    </location>
</feature>
<dbReference type="EMBL" id="KN837299">
    <property type="protein sequence ID" value="KIJ28763.1"/>
    <property type="molecule type" value="Genomic_DNA"/>
</dbReference>
<reference evidence="2 3" key="1">
    <citation type="submission" date="2014-06" db="EMBL/GenBank/DDBJ databases">
        <title>Evolutionary Origins and Diversification of the Mycorrhizal Mutualists.</title>
        <authorList>
            <consortium name="DOE Joint Genome Institute"/>
            <consortium name="Mycorrhizal Genomics Consortium"/>
            <person name="Kohler A."/>
            <person name="Kuo A."/>
            <person name="Nagy L.G."/>
            <person name="Floudas D."/>
            <person name="Copeland A."/>
            <person name="Barry K.W."/>
            <person name="Cichocki N."/>
            <person name="Veneault-Fourrey C."/>
            <person name="LaButti K."/>
            <person name="Lindquist E.A."/>
            <person name="Lipzen A."/>
            <person name="Lundell T."/>
            <person name="Morin E."/>
            <person name="Murat C."/>
            <person name="Riley R."/>
            <person name="Ohm R."/>
            <person name="Sun H."/>
            <person name="Tunlid A."/>
            <person name="Henrissat B."/>
            <person name="Grigoriev I.V."/>
            <person name="Hibbett D.S."/>
            <person name="Martin F."/>
        </authorList>
    </citation>
    <scope>NUCLEOTIDE SEQUENCE [LARGE SCALE GENOMIC DNA]</scope>
    <source>
        <strain evidence="2 3">SS14</strain>
    </source>
</reference>
<gene>
    <name evidence="2" type="ORF">M422DRAFT_269976</name>
</gene>
<organism evidence="2 3">
    <name type="scientific">Sphaerobolus stellatus (strain SS14)</name>
    <dbReference type="NCBI Taxonomy" id="990650"/>
    <lineage>
        <taxon>Eukaryota</taxon>
        <taxon>Fungi</taxon>
        <taxon>Dikarya</taxon>
        <taxon>Basidiomycota</taxon>
        <taxon>Agaricomycotina</taxon>
        <taxon>Agaricomycetes</taxon>
        <taxon>Phallomycetidae</taxon>
        <taxon>Geastrales</taxon>
        <taxon>Sphaerobolaceae</taxon>
        <taxon>Sphaerobolus</taxon>
    </lineage>
</organism>
<feature type="region of interest" description="Disordered" evidence="1">
    <location>
        <begin position="303"/>
        <end position="337"/>
    </location>
</feature>
<evidence type="ECO:0000313" key="3">
    <source>
        <dbReference type="Proteomes" id="UP000054279"/>
    </source>
</evidence>
<dbReference type="AlphaFoldDB" id="A0A0C9TH16"/>
<proteinExistence type="predicted"/>
<keyword evidence="3" id="KW-1185">Reference proteome</keyword>
<dbReference type="HOGENOM" id="CLU_778836_0_0_1"/>
<feature type="compositionally biased region" description="Polar residues" evidence="1">
    <location>
        <begin position="70"/>
        <end position="98"/>
    </location>
</feature>
<feature type="compositionally biased region" description="Acidic residues" evidence="1">
    <location>
        <begin position="163"/>
        <end position="187"/>
    </location>
</feature>
<protein>
    <submittedName>
        <fullName evidence="2">Uncharacterized protein</fullName>
    </submittedName>
</protein>
<name>A0A0C9TH16_SPHS4</name>
<sequence>MLASLNAMANLNLSNTYSQSVSFQLDQPWFLQLIQSLTDPVLLTANSPINWESKKPWPFLHKVYPELASRSSEGSFSNTENAESVTDVGNSSKETQGGNRRGKAANESLATGNKDGKTGKGGRDASRNRGGKGKGQEKGKGKGKSGALKRKRTNSKKKNIEESYIEEEEEQEEGGEEEEDEEDEDPEERPNKRARFKSVSGVVVKREPVTVHMTNNCRFLDFIDLTHEVDDDLPGLPEQATVKDMSRKVKWLKLQRVVQCDGGPLKIENIVFKVPFPWECKQDMEIINLLFPKSTVSKETVANAVSQESTSPESPLSNLSSSTNKSDSEDDEDRSKIESISMTLNVAQLLSATWTH</sequence>
<accession>A0A0C9TH16</accession>
<dbReference type="Proteomes" id="UP000054279">
    <property type="component" value="Unassembled WGS sequence"/>
</dbReference>
<evidence type="ECO:0000313" key="2">
    <source>
        <dbReference type="EMBL" id="KIJ28763.1"/>
    </source>
</evidence>
<feature type="compositionally biased region" description="Basic and acidic residues" evidence="1">
    <location>
        <begin position="114"/>
        <end position="127"/>
    </location>
</feature>